<keyword evidence="2" id="KW-0808">Transferase</keyword>
<sequence length="187" mass="20781">MSEKFYTIKVAGLERQLPLCPLGNGMMIAAFVIFGDMELTEACARELIKRAPEHDVLITAESKGIPLICEMARQGHEKKYLLARKAPKLYMQDVFTAEVRSITTGHWQTLCLDGRDAEYMKGKRVLIVDDVISTGESLRALEGLVTRAGGNIVGRMAILAEGKALERDDLIYLEKLPLFRADGTPIE</sequence>
<evidence type="ECO:0000259" key="1">
    <source>
        <dbReference type="Pfam" id="PF00156"/>
    </source>
</evidence>
<dbReference type="CDD" id="cd06223">
    <property type="entry name" value="PRTases_typeI"/>
    <property type="match status" value="1"/>
</dbReference>
<reference evidence="2" key="2">
    <citation type="journal article" date="2021" name="PeerJ">
        <title>Extensive microbial diversity within the chicken gut microbiome revealed by metagenomics and culture.</title>
        <authorList>
            <person name="Gilroy R."/>
            <person name="Ravi A."/>
            <person name="Getino M."/>
            <person name="Pursley I."/>
            <person name="Horton D.L."/>
            <person name="Alikhan N.F."/>
            <person name="Baker D."/>
            <person name="Gharbi K."/>
            <person name="Hall N."/>
            <person name="Watson M."/>
            <person name="Adriaenssens E.M."/>
            <person name="Foster-Nyarko E."/>
            <person name="Jarju S."/>
            <person name="Secka A."/>
            <person name="Antonio M."/>
            <person name="Oren A."/>
            <person name="Chaudhuri R.R."/>
            <person name="La Ragione R."/>
            <person name="Hildebrand F."/>
            <person name="Pallen M.J."/>
        </authorList>
    </citation>
    <scope>NUCLEOTIDE SEQUENCE</scope>
    <source>
        <strain evidence="2">ChiHcec3-11533</strain>
    </source>
</reference>
<dbReference type="EMBL" id="DVMU01000203">
    <property type="protein sequence ID" value="HIU34762.1"/>
    <property type="molecule type" value="Genomic_DNA"/>
</dbReference>
<accession>A0A9D1IEW7</accession>
<organism evidence="2 3">
    <name type="scientific">Candidatus Pullichristensenella excrementigallinarum</name>
    <dbReference type="NCBI Taxonomy" id="2840907"/>
    <lineage>
        <taxon>Bacteria</taxon>
        <taxon>Bacillati</taxon>
        <taxon>Bacillota</taxon>
        <taxon>Clostridia</taxon>
        <taxon>Candidatus Pullichristensenella</taxon>
    </lineage>
</organism>
<dbReference type="Pfam" id="PF00156">
    <property type="entry name" value="Pribosyltran"/>
    <property type="match status" value="1"/>
</dbReference>
<name>A0A9D1IEW7_9FIRM</name>
<gene>
    <name evidence="2" type="ORF">IAB02_09380</name>
</gene>
<dbReference type="EC" id="2.4.2.7" evidence="2"/>
<evidence type="ECO:0000313" key="2">
    <source>
        <dbReference type="EMBL" id="HIU34762.1"/>
    </source>
</evidence>
<dbReference type="PANTHER" id="PTHR43218:SF1">
    <property type="entry name" value="PHOSPHORIBOSYLTRANSFERASE"/>
    <property type="match status" value="1"/>
</dbReference>
<dbReference type="InterPro" id="IPR000836">
    <property type="entry name" value="PRTase_dom"/>
</dbReference>
<dbReference type="GO" id="GO:0003999">
    <property type="term" value="F:adenine phosphoribosyltransferase activity"/>
    <property type="evidence" value="ECO:0007669"/>
    <property type="project" value="UniProtKB-EC"/>
</dbReference>
<dbReference type="SUPFAM" id="SSF53271">
    <property type="entry name" value="PRTase-like"/>
    <property type="match status" value="1"/>
</dbReference>
<comment type="caution">
    <text evidence="2">The sequence shown here is derived from an EMBL/GenBank/DDBJ whole genome shotgun (WGS) entry which is preliminary data.</text>
</comment>
<dbReference type="Proteomes" id="UP000824072">
    <property type="component" value="Unassembled WGS sequence"/>
</dbReference>
<dbReference type="InterPro" id="IPR029057">
    <property type="entry name" value="PRTase-like"/>
</dbReference>
<dbReference type="NCBIfam" id="NF005592">
    <property type="entry name" value="PRK07322.1"/>
    <property type="match status" value="1"/>
</dbReference>
<dbReference type="AlphaFoldDB" id="A0A9D1IEW7"/>
<dbReference type="Gene3D" id="3.40.50.2020">
    <property type="match status" value="1"/>
</dbReference>
<protein>
    <submittedName>
        <fullName evidence="2">Adenine phosphoribosyltransferase</fullName>
        <ecNumber evidence="2">2.4.2.7</ecNumber>
    </submittedName>
</protein>
<reference evidence="2" key="1">
    <citation type="submission" date="2020-10" db="EMBL/GenBank/DDBJ databases">
        <authorList>
            <person name="Gilroy R."/>
        </authorList>
    </citation>
    <scope>NUCLEOTIDE SEQUENCE</scope>
    <source>
        <strain evidence="2">ChiHcec3-11533</strain>
    </source>
</reference>
<feature type="domain" description="Phosphoribosyltransferase" evidence="1">
    <location>
        <begin position="47"/>
        <end position="168"/>
    </location>
</feature>
<dbReference type="PANTHER" id="PTHR43218">
    <property type="entry name" value="PHOSPHORIBOSYLTRANSFERASE-RELATED"/>
    <property type="match status" value="1"/>
</dbReference>
<evidence type="ECO:0000313" key="3">
    <source>
        <dbReference type="Proteomes" id="UP000824072"/>
    </source>
</evidence>
<proteinExistence type="predicted"/>
<keyword evidence="2" id="KW-0328">Glycosyltransferase</keyword>